<dbReference type="RefSeq" id="WP_377058627.1">
    <property type="nucleotide sequence ID" value="NZ_JBHLUU010000112.1"/>
</dbReference>
<evidence type="ECO:0000256" key="1">
    <source>
        <dbReference type="SAM" id="MobiDB-lite"/>
    </source>
</evidence>
<sequence length="1174" mass="126245">MQDKILELFKILFEKMWGWIYAPFKGDLDSLHTLIYENNDKYYGIFDENQFGVVAQGMAIMQSLAVGIILISIIIAGMRISSSGINPSNRTSVLEYFKDFIIVALLFFNLSTIFELIFAVNSMFINGFASAKEMIDGDTLGKVDTFLDKGPIGGILIGLVLLGLWIWANFFYMMRSLTIMLLMIVSPVAVALYLIPQTKAITVGVFKEFTGTVLVQSIHAFTYWVVTAVAKDDFGLSSVILYIIFIPITESIRSLIGLGGQMNNNLSRAAAMMGGSAIMGMYASAKGALNGDSFSQAVRKGLGQGIEKATGKGADSKEESDNPKGVLAGAGTDTGSTARAERMLKSGEVTSKMGKAVFGMAGAVAGSPMGPMGSAALGQIGFAGGGIVGGLAGRSGMAGIEGVANRLKAGGSAFADKFKGVMNGEKLADEKLANTLADNEANAWATDNKESFMKGLKERFPDADDHALNKMWDKEVAGKKSEFLKDARNTVGEMKSTSGKVAKASDLMDSTVNNLTNDWAKNNKDAFMKDYDASNPLPMNATDADIQKHNQNKNMAWDKAVQEKKNAIGAIATNAIGKVGLGASSAKAKDLASTVNSLTNDWARDNKEGFMKDYDTSNPLPPNATDKDIQTHTANRNSAWDKAVQEKKISISKTVSSMPSNKLGPASESLLVNKEEFINEVGNQVGSVIGKGAREGLLAVKGATSGVQNASLYSGKSVNTDFVASHLAGMKTQSLKASYLQNARSHGINETQALQQWDTQGAPETFAKQFSSLMTKAPSDGGLPRHIPLDHKVLNGNKVVKGLSGLGAGTTAFVGEFSGITPATQFVSDTKFAAGAIGSVLGVKEAWSNRGTSESIMTTGVKTVGAMGKSFVSHYKAHVPENVVEKQANFRNANAYLSGVAGGVRGYKMGATSRTPYDNLVNDQVKEISEIQQMVQMVGPKGQEQIASGAIRMVTTRGQSVIQVRDKTGNIQTVSRIASGDSSLAKGETIFQDLSIQDGQFTSASNVYKEDSGGGRLTLNRSINVNPNRIIANRNTPKNPRVVQEVQSYNQLVDNGQYTQQQAVAEMSDIRMVVDRNRSYLVGKKDGQEYRISPYGRGDARLTVNEVVQRPCETIASTKRLVVTQNESYTSTTEVDDIYNVNNLLPRTKPNKRNMTRQLNEKFRNKSFTESLKG</sequence>
<organism evidence="3 4">
    <name type="scientific">Robertmurraya beringensis</name>
    <dbReference type="NCBI Taxonomy" id="641660"/>
    <lineage>
        <taxon>Bacteria</taxon>
        <taxon>Bacillati</taxon>
        <taxon>Bacillota</taxon>
        <taxon>Bacilli</taxon>
        <taxon>Bacillales</taxon>
        <taxon>Bacillaceae</taxon>
        <taxon>Robertmurraya</taxon>
    </lineage>
</organism>
<gene>
    <name evidence="3" type="ORF">ACFFHF_16615</name>
</gene>
<keyword evidence="4" id="KW-1185">Reference proteome</keyword>
<proteinExistence type="predicted"/>
<protein>
    <submittedName>
        <fullName evidence="3">Uncharacterized protein</fullName>
    </submittedName>
</protein>
<keyword evidence="2" id="KW-1133">Transmembrane helix</keyword>
<accession>A0ABV6KU15</accession>
<feature type="transmembrane region" description="Helical" evidence="2">
    <location>
        <begin position="100"/>
        <end position="120"/>
    </location>
</feature>
<evidence type="ECO:0000313" key="3">
    <source>
        <dbReference type="EMBL" id="MFC0476827.1"/>
    </source>
</evidence>
<reference evidence="3 4" key="1">
    <citation type="submission" date="2024-09" db="EMBL/GenBank/DDBJ databases">
        <authorList>
            <person name="Sun Q."/>
            <person name="Mori K."/>
        </authorList>
    </citation>
    <scope>NUCLEOTIDE SEQUENCE [LARGE SCALE GENOMIC DNA]</scope>
    <source>
        <strain evidence="3 4">CGMCC 1.9126</strain>
    </source>
</reference>
<feature type="region of interest" description="Disordered" evidence="1">
    <location>
        <begin position="308"/>
        <end position="338"/>
    </location>
</feature>
<comment type="caution">
    <text evidence="3">The sequence shown here is derived from an EMBL/GenBank/DDBJ whole genome shotgun (WGS) entry which is preliminary data.</text>
</comment>
<evidence type="ECO:0000256" key="2">
    <source>
        <dbReference type="SAM" id="Phobius"/>
    </source>
</evidence>
<keyword evidence="2" id="KW-0812">Transmembrane</keyword>
<evidence type="ECO:0000313" key="4">
    <source>
        <dbReference type="Proteomes" id="UP001589738"/>
    </source>
</evidence>
<dbReference type="Proteomes" id="UP001589738">
    <property type="component" value="Unassembled WGS sequence"/>
</dbReference>
<dbReference type="EMBL" id="JBHLUU010000112">
    <property type="protein sequence ID" value="MFC0476827.1"/>
    <property type="molecule type" value="Genomic_DNA"/>
</dbReference>
<name>A0ABV6KU15_9BACI</name>
<feature type="transmembrane region" description="Helical" evidence="2">
    <location>
        <begin position="177"/>
        <end position="195"/>
    </location>
</feature>
<feature type="transmembrane region" description="Helical" evidence="2">
    <location>
        <begin position="59"/>
        <end position="80"/>
    </location>
</feature>
<feature type="transmembrane region" description="Helical" evidence="2">
    <location>
        <begin position="152"/>
        <end position="170"/>
    </location>
</feature>
<keyword evidence="2" id="KW-0472">Membrane</keyword>